<dbReference type="CDD" id="cd00130">
    <property type="entry name" value="PAS"/>
    <property type="match status" value="6"/>
</dbReference>
<evidence type="ECO:0000259" key="12">
    <source>
        <dbReference type="PROSITE" id="PS50112"/>
    </source>
</evidence>
<dbReference type="CDD" id="cd00082">
    <property type="entry name" value="HisKA"/>
    <property type="match status" value="1"/>
</dbReference>
<keyword evidence="15" id="KW-1185">Reference proteome</keyword>
<feature type="domain" description="PAS" evidence="12">
    <location>
        <begin position="438"/>
        <end position="507"/>
    </location>
</feature>
<evidence type="ECO:0000256" key="1">
    <source>
        <dbReference type="ARBA" id="ARBA00000085"/>
    </source>
</evidence>
<dbReference type="SMART" id="SM00091">
    <property type="entry name" value="PAS"/>
    <property type="match status" value="6"/>
</dbReference>
<dbReference type="Gene3D" id="3.30.450.20">
    <property type="entry name" value="PAS domain"/>
    <property type="match status" value="6"/>
</dbReference>
<dbReference type="PROSITE" id="PS50112">
    <property type="entry name" value="PAS"/>
    <property type="match status" value="6"/>
</dbReference>
<dbReference type="Gene3D" id="3.40.50.2300">
    <property type="match status" value="1"/>
</dbReference>
<dbReference type="Pfam" id="PF00072">
    <property type="entry name" value="Response_reg"/>
    <property type="match status" value="1"/>
</dbReference>
<dbReference type="SMART" id="SM00387">
    <property type="entry name" value="HATPase_c"/>
    <property type="match status" value="1"/>
</dbReference>
<evidence type="ECO:0000259" key="13">
    <source>
        <dbReference type="PROSITE" id="PS50113"/>
    </source>
</evidence>
<dbReference type="InterPro" id="IPR004358">
    <property type="entry name" value="Sig_transdc_His_kin-like_C"/>
</dbReference>
<gene>
    <name evidence="14" type="primary">arcB_5</name>
    <name evidence="14" type="ORF">E5S67_00613</name>
</gene>
<feature type="domain" description="PAC" evidence="13">
    <location>
        <begin position="649"/>
        <end position="701"/>
    </location>
</feature>
<dbReference type="CDD" id="cd16922">
    <property type="entry name" value="HATPase_EvgS-ArcB-TorS-like"/>
    <property type="match status" value="1"/>
</dbReference>
<dbReference type="InterPro" id="IPR013767">
    <property type="entry name" value="PAS_fold"/>
</dbReference>
<evidence type="ECO:0000256" key="2">
    <source>
        <dbReference type="ARBA" id="ARBA00012438"/>
    </source>
</evidence>
<dbReference type="InterPro" id="IPR001789">
    <property type="entry name" value="Sig_transdc_resp-reg_receiver"/>
</dbReference>
<evidence type="ECO:0000259" key="10">
    <source>
        <dbReference type="PROSITE" id="PS50109"/>
    </source>
</evidence>
<name>A0ABX2CR90_9CYAN</name>
<protein>
    <recommendedName>
        <fullName evidence="2">histidine kinase</fullName>
        <ecNumber evidence="2">2.7.13.3</ecNumber>
    </recommendedName>
</protein>
<dbReference type="SMART" id="SM00086">
    <property type="entry name" value="PAC"/>
    <property type="match status" value="6"/>
</dbReference>
<evidence type="ECO:0000256" key="6">
    <source>
        <dbReference type="ARBA" id="ARBA00023012"/>
    </source>
</evidence>
<dbReference type="PROSITE" id="PS50109">
    <property type="entry name" value="HIS_KIN"/>
    <property type="match status" value="1"/>
</dbReference>
<reference evidence="14 15" key="1">
    <citation type="journal article" date="2020" name="Sci. Rep.">
        <title>A novel cyanobacterial geosmin producer, revising GeoA distribution and dispersion patterns in Bacteria.</title>
        <authorList>
            <person name="Churro C."/>
            <person name="Semedo-Aguiar A.P."/>
            <person name="Silva A.D."/>
            <person name="Pereira-Leal J.B."/>
            <person name="Leite R.B."/>
        </authorList>
    </citation>
    <scope>NUCLEOTIDE SEQUENCE [LARGE SCALE GENOMIC DNA]</scope>
    <source>
        <strain evidence="14 15">IPMA8</strain>
    </source>
</reference>
<dbReference type="Gene3D" id="3.30.565.10">
    <property type="entry name" value="Histidine kinase-like ATPase, C-terminal domain"/>
    <property type="match status" value="1"/>
</dbReference>
<feature type="domain" description="PAS" evidence="12">
    <location>
        <begin position="709"/>
        <end position="779"/>
    </location>
</feature>
<dbReference type="PANTHER" id="PTHR43047:SF64">
    <property type="entry name" value="HISTIDINE KINASE CONTAINING CHEY-HOMOLOGOUS RECEIVER DOMAIN AND PAS DOMAIN-RELATED"/>
    <property type="match status" value="1"/>
</dbReference>
<evidence type="ECO:0000259" key="11">
    <source>
        <dbReference type="PROSITE" id="PS50110"/>
    </source>
</evidence>
<feature type="modified residue" description="4-aspartylphosphate" evidence="7">
    <location>
        <position position="1403"/>
    </location>
</feature>
<keyword evidence="8" id="KW-0175">Coiled coil</keyword>
<feature type="domain" description="PAS" evidence="12">
    <location>
        <begin position="832"/>
        <end position="889"/>
    </location>
</feature>
<evidence type="ECO:0000256" key="9">
    <source>
        <dbReference type="SAM" id="Phobius"/>
    </source>
</evidence>
<dbReference type="Pfam" id="PF00989">
    <property type="entry name" value="PAS"/>
    <property type="match status" value="1"/>
</dbReference>
<dbReference type="SUPFAM" id="SSF47384">
    <property type="entry name" value="Homodimeric domain of signal transducing histidine kinase"/>
    <property type="match status" value="1"/>
</dbReference>
<feature type="domain" description="PAC" evidence="13">
    <location>
        <begin position="1037"/>
        <end position="1089"/>
    </location>
</feature>
<feature type="transmembrane region" description="Helical" evidence="9">
    <location>
        <begin position="44"/>
        <end position="60"/>
    </location>
</feature>
<dbReference type="Pfam" id="PF08447">
    <property type="entry name" value="PAS_3"/>
    <property type="match status" value="2"/>
</dbReference>
<keyword evidence="9" id="KW-0812">Transmembrane</keyword>
<feature type="coiled-coil region" evidence="8">
    <location>
        <begin position="275"/>
        <end position="309"/>
    </location>
</feature>
<dbReference type="NCBIfam" id="TIGR00229">
    <property type="entry name" value="sensory_box"/>
    <property type="match status" value="7"/>
</dbReference>
<keyword evidence="9" id="KW-1133">Transmembrane helix</keyword>
<feature type="domain" description="Response regulatory" evidence="11">
    <location>
        <begin position="1354"/>
        <end position="1470"/>
    </location>
</feature>
<dbReference type="SMART" id="SM00388">
    <property type="entry name" value="HisKA"/>
    <property type="match status" value="1"/>
</dbReference>
<dbReference type="InterPro" id="IPR000700">
    <property type="entry name" value="PAS-assoc_C"/>
</dbReference>
<feature type="domain" description="PAS" evidence="12">
    <location>
        <begin position="310"/>
        <end position="363"/>
    </location>
</feature>
<feature type="domain" description="PAC" evidence="13">
    <location>
        <begin position="387"/>
        <end position="437"/>
    </location>
</feature>
<feature type="domain" description="PAC" evidence="13">
    <location>
        <begin position="527"/>
        <end position="579"/>
    </location>
</feature>
<dbReference type="InterPro" id="IPR036097">
    <property type="entry name" value="HisK_dim/P_sf"/>
</dbReference>
<dbReference type="Pfam" id="PF13426">
    <property type="entry name" value="PAS_9"/>
    <property type="match status" value="3"/>
</dbReference>
<dbReference type="InterPro" id="IPR003594">
    <property type="entry name" value="HATPase_dom"/>
</dbReference>
<dbReference type="InterPro" id="IPR035965">
    <property type="entry name" value="PAS-like_dom_sf"/>
</dbReference>
<sequence length="1561" mass="175569">MNKHISQLTSLLVIAIGCVVLLGWQFDISLLKSGFPGMTSTMKANAALCFLLAGVSLRLLQYQRLTRLHYRVAQGTAGLVIVIGLLTLSEYLFGWHLGIDEWLFRDVASSVAPDPGRMGVNTALNFVLMGVALLLLGQYSQRDTWLAQICSSVAALISLLALFGHIFEVNIFAQLIVVATTQAINTILTFFILYGGILLLRPKEGLMQEVTSPLVGGLMLRWLLPWATLFPVVMNWFSLQGQKLGWYNAEFGYALRSAILVFTFSILIWGTARFLNQIDFNRQQTQAELQKLNETLEILVTERTEAVRKSQARFAGILEIANDAIISVDRTQRITLFNQGAEKIFGYKTEEVLGQPLSLLLPEQFRNAHQQHIQQFAQFCIAGRMGERGEIWGRRQDGTQFPAEASISRLEIGDETVFTVILRDISDRKQAEEELLQTTTLQKAILDSANYSIISTALDGTILTFNKAAERWLGYSTEEVVGKATPAILHDKEEVVHRAQDLSVQMGISIKPGFEAFVAKARLGETDEYEWSYIRKDGSRFPLVVSVTALYDPEGNITGFLGIGNDITLRKQAEASLARTAAIVEYSGEAIISKSLDGIILSWNNAAEKIFGYKAEEIIGQSIGILIPPNLTNEEQQILERIRQGEMIKNYETLRVRKDGKLIHISCTISPVKDTKGRVIGASVFKRDITDRKRAENDRKQIETALRNSEEQFRHAFEDASIGMAILSLDGHWLKVNPALCQIVGYSPEELLTLTFEDITYPEDLAVDLNNRRNLLAGTLSTYQREKRYVHKQGHIVWILLNGSAVQDEQGNPLHIIAQIQDITARKEVQKTLELQSIIMNNMAGGVCLVKASDLTIFYTNPKFDEMFGYREGELTGQPVGVINYVDTQITPDATVEDIVTQVDRDGEAKYEVYNKKKDGTLFWCRVHTSKFEHPEYGTVYVAVQHDITKLKLSEQALQATTNRLNFLLNYSPVVIFSSKVDGEYGPTFISENIKDVIGYETKEFLEQSGFWIDHLHPDDVDQVLNGLTNLFTDGLYFQEFRLLHSDGNYRWILQQLKLIRDREGRPVEILGYLIDISDRKQAEVELRQAKEAAEAANQAKSVFLANMSHELRTPLNSILGFTQLMSDESALTPSLQERLQIVNRSGKHLLDLINDILDLSKIESGRMTLNPSDFDLTNLLTSLEEMLQVKAHSRELQLIVEPDPDLPQFVHTDKKKLYQVLVNLLGNAIKFTKQGSITLRIRAGKRDKTSCHLCFEIEDTGVGIAPTEIDKLFKVFVQAQAGNNLSQGTGLGLAISQKLVQLMGGQIRVKSTLNRGSTFSFEIGVQLPQAESLPPESINQRVIGLAPGQPTYRILVVEDLAENRRLLVEILTSIGFEVREATQGVEAISLWESWLPHLIFMDLRMPIMDGYIATKYIRQHPNNQETVIIALTASVFEEEREDVLMAGCNEFMSKPFQQKEIFDKLAKYLGVQYIYEALGATPNKLLAERLSVEDISVMSPQWLEQMYQAAYYLDTEVMNELIVQIPESKAGLSNALTDYINNFNSDRILELIRPLLPNPL</sequence>
<keyword evidence="3 7" id="KW-0597">Phosphoprotein</keyword>
<dbReference type="InterPro" id="IPR003661">
    <property type="entry name" value="HisK_dim/P_dom"/>
</dbReference>
<dbReference type="InterPro" id="IPR036890">
    <property type="entry name" value="HATPase_C_sf"/>
</dbReference>
<dbReference type="PRINTS" id="PR00344">
    <property type="entry name" value="BCTRLSENSOR"/>
</dbReference>
<evidence type="ECO:0000256" key="8">
    <source>
        <dbReference type="SAM" id="Coils"/>
    </source>
</evidence>
<dbReference type="EC" id="2.7.13.3" evidence="2"/>
<dbReference type="SUPFAM" id="SSF55785">
    <property type="entry name" value="PYP-like sensor domain (PAS domain)"/>
    <property type="match status" value="6"/>
</dbReference>
<dbReference type="Pfam" id="PF00512">
    <property type="entry name" value="HisKA"/>
    <property type="match status" value="1"/>
</dbReference>
<dbReference type="PROSITE" id="PS50110">
    <property type="entry name" value="RESPONSE_REGULATORY"/>
    <property type="match status" value="1"/>
</dbReference>
<evidence type="ECO:0000256" key="4">
    <source>
        <dbReference type="ARBA" id="ARBA00022679"/>
    </source>
</evidence>
<feature type="transmembrane region" description="Helical" evidence="9">
    <location>
        <begin position="7"/>
        <end position="24"/>
    </location>
</feature>
<dbReference type="InterPro" id="IPR013655">
    <property type="entry name" value="PAS_fold_3"/>
</dbReference>
<evidence type="ECO:0000256" key="3">
    <source>
        <dbReference type="ARBA" id="ARBA00022553"/>
    </source>
</evidence>
<feature type="transmembrane region" description="Helical" evidence="9">
    <location>
        <begin position="220"/>
        <end position="239"/>
    </location>
</feature>
<keyword evidence="6" id="KW-0902">Two-component regulatory system</keyword>
<dbReference type="SUPFAM" id="SSF55874">
    <property type="entry name" value="ATPase domain of HSP90 chaperone/DNA topoisomerase II/histidine kinase"/>
    <property type="match status" value="1"/>
</dbReference>
<dbReference type="InterPro" id="IPR000014">
    <property type="entry name" value="PAS"/>
</dbReference>
<feature type="transmembrane region" description="Helical" evidence="9">
    <location>
        <begin position="172"/>
        <end position="200"/>
    </location>
</feature>
<evidence type="ECO:0000313" key="15">
    <source>
        <dbReference type="Proteomes" id="UP000702425"/>
    </source>
</evidence>
<dbReference type="InterPro" id="IPR001610">
    <property type="entry name" value="PAC"/>
</dbReference>
<dbReference type="CDD" id="cd17546">
    <property type="entry name" value="REC_hyHK_CKI1_RcsC-like"/>
    <property type="match status" value="1"/>
</dbReference>
<feature type="domain" description="Histidine kinase" evidence="10">
    <location>
        <begin position="1107"/>
        <end position="1328"/>
    </location>
</feature>
<dbReference type="Gene3D" id="1.10.287.130">
    <property type="match status" value="1"/>
</dbReference>
<feature type="domain" description="PAC" evidence="13">
    <location>
        <begin position="783"/>
        <end position="835"/>
    </location>
</feature>
<comment type="caution">
    <text evidence="14">The sequence shown here is derived from an EMBL/GenBank/DDBJ whole genome shotgun (WGS) entry which is preliminary data.</text>
</comment>
<feature type="transmembrane region" description="Helical" evidence="9">
    <location>
        <begin position="251"/>
        <end position="272"/>
    </location>
</feature>
<feature type="domain" description="PAS" evidence="12">
    <location>
        <begin position="576"/>
        <end position="646"/>
    </location>
</feature>
<dbReference type="EMBL" id="SRRZ01000007">
    <property type="protein sequence ID" value="NQE32896.1"/>
    <property type="molecule type" value="Genomic_DNA"/>
</dbReference>
<evidence type="ECO:0000256" key="7">
    <source>
        <dbReference type="PROSITE-ProRule" id="PRU00169"/>
    </source>
</evidence>
<dbReference type="Pfam" id="PF02518">
    <property type="entry name" value="HATPase_c"/>
    <property type="match status" value="1"/>
</dbReference>
<organism evidence="14 15">
    <name type="scientific">Microcoleus asticus IPMA8</name>
    <dbReference type="NCBI Taxonomy" id="2563858"/>
    <lineage>
        <taxon>Bacteria</taxon>
        <taxon>Bacillati</taxon>
        <taxon>Cyanobacteriota</taxon>
        <taxon>Cyanophyceae</taxon>
        <taxon>Oscillatoriophycideae</taxon>
        <taxon>Oscillatoriales</taxon>
        <taxon>Microcoleaceae</taxon>
        <taxon>Microcoleus</taxon>
        <taxon>Microcoleus asticus</taxon>
    </lineage>
</organism>
<dbReference type="InterPro" id="IPR005467">
    <property type="entry name" value="His_kinase_dom"/>
</dbReference>
<dbReference type="RefSeq" id="WP_172185391.1">
    <property type="nucleotide sequence ID" value="NZ_CAWPPK010000285.1"/>
</dbReference>
<proteinExistence type="predicted"/>
<keyword evidence="5" id="KW-0418">Kinase</keyword>
<feature type="domain" description="PAS" evidence="12">
    <location>
        <begin position="961"/>
        <end position="1035"/>
    </location>
</feature>
<evidence type="ECO:0000256" key="5">
    <source>
        <dbReference type="ARBA" id="ARBA00022777"/>
    </source>
</evidence>
<dbReference type="GO" id="GO:0004673">
    <property type="term" value="F:protein histidine kinase activity"/>
    <property type="evidence" value="ECO:0007669"/>
    <property type="project" value="UniProtKB-EC"/>
</dbReference>
<keyword evidence="9" id="KW-0472">Membrane</keyword>
<dbReference type="PANTHER" id="PTHR43047">
    <property type="entry name" value="TWO-COMPONENT HISTIDINE PROTEIN KINASE"/>
    <property type="match status" value="1"/>
</dbReference>
<evidence type="ECO:0000313" key="14">
    <source>
        <dbReference type="EMBL" id="NQE32896.1"/>
    </source>
</evidence>
<feature type="transmembrane region" description="Helical" evidence="9">
    <location>
        <begin position="144"/>
        <end position="166"/>
    </location>
</feature>
<dbReference type="PROSITE" id="PS50113">
    <property type="entry name" value="PAC"/>
    <property type="match status" value="6"/>
</dbReference>
<keyword evidence="4 14" id="KW-0808">Transferase</keyword>
<dbReference type="Proteomes" id="UP000702425">
    <property type="component" value="Unassembled WGS sequence"/>
</dbReference>
<accession>A0ABX2CR90</accession>
<dbReference type="PROSITE" id="PS51257">
    <property type="entry name" value="PROKAR_LIPOPROTEIN"/>
    <property type="match status" value="1"/>
</dbReference>
<feature type="domain" description="PAC" evidence="13">
    <location>
        <begin position="907"/>
        <end position="960"/>
    </location>
</feature>
<feature type="transmembrane region" description="Helical" evidence="9">
    <location>
        <begin position="72"/>
        <end position="98"/>
    </location>
</feature>
<comment type="catalytic activity">
    <reaction evidence="1">
        <text>ATP + protein L-histidine = ADP + protein N-phospho-L-histidine.</text>
        <dbReference type="EC" id="2.7.13.3"/>
    </reaction>
</comment>
<dbReference type="InterPro" id="IPR011006">
    <property type="entry name" value="CheY-like_superfamily"/>
</dbReference>
<dbReference type="SMART" id="SM00448">
    <property type="entry name" value="REC"/>
    <property type="match status" value="1"/>
</dbReference>
<dbReference type="SUPFAM" id="SSF52172">
    <property type="entry name" value="CheY-like"/>
    <property type="match status" value="1"/>
</dbReference>